<reference evidence="4 5" key="1">
    <citation type="submission" date="2017-04" db="EMBL/GenBank/DDBJ databases">
        <title>Draft genome sequence of Marssonina coronaria NL1: causal agent of apple blotch.</title>
        <authorList>
            <person name="Cheng Q."/>
        </authorList>
    </citation>
    <scope>NUCLEOTIDE SEQUENCE [LARGE SCALE GENOMIC DNA]</scope>
    <source>
        <strain evidence="4 5">NL1</strain>
    </source>
</reference>
<accession>A0A218YV74</accession>
<name>A0A218YV74_9HELO</name>
<organism evidence="4 5">
    <name type="scientific">Diplocarpon coronariae</name>
    <dbReference type="NCBI Taxonomy" id="2795749"/>
    <lineage>
        <taxon>Eukaryota</taxon>
        <taxon>Fungi</taxon>
        <taxon>Dikarya</taxon>
        <taxon>Ascomycota</taxon>
        <taxon>Pezizomycotina</taxon>
        <taxon>Leotiomycetes</taxon>
        <taxon>Helotiales</taxon>
        <taxon>Drepanopezizaceae</taxon>
        <taxon>Diplocarpon</taxon>
    </lineage>
</organism>
<dbReference type="EMBL" id="MZNU01000373">
    <property type="protein sequence ID" value="OWO98972.1"/>
    <property type="molecule type" value="Genomic_DNA"/>
</dbReference>
<evidence type="ECO:0000313" key="5">
    <source>
        <dbReference type="Proteomes" id="UP000242519"/>
    </source>
</evidence>
<dbReference type="InParanoid" id="A0A218YV74"/>
<sequence length="524" mass="59513">MADELLLPRLAWNAATDSFSKGAARKRIRLSSPPVSSDPAIFSSDDDPSAENYTTQERRGKRKYRGPWYMQRPAEPEAESQGSIEVGPKKTKRPFERQFDSGVFMGSDGTDVDDGIDVSDAAIPFSLPRRQSREVQNARQSDPEEAARRQIEVCLEEGNESIDLSFKNLTTLSNAAVRPLATFTRIPATANNFHKLEPKLKLFLSSNCLTTLPGELFNLERLVFLTLRNNELLEVPPSIGKLKNLHELNLSQNGLRYLPYEILDLLTTDCHLASLHLHPNKFHEAQFPPINDAEVGEVQYQMGLRNRTRRHPIQNTAAQAYITKPLGVHWSQKWRVNFQARTDIRYLDITGKLVKGPIFPACEEDSQASSHMIPVVDVEDTPQHPISPGVEISHAPSLVEVALNACSRNPKLPYFADMLDEEMTPPYMYKILTDALRKKESGGSQCTICKRNFVLPRTEWIEWWEIAKNVDTEYRLPSTASPLRQIENDRDILESMVPLMRRGCSWLCVPEKLVKWQLEEDLHS</sequence>
<evidence type="ECO:0000256" key="2">
    <source>
        <dbReference type="ARBA" id="ARBA00022737"/>
    </source>
</evidence>
<dbReference type="GO" id="GO:0005737">
    <property type="term" value="C:cytoplasm"/>
    <property type="evidence" value="ECO:0007669"/>
    <property type="project" value="TreeGrafter"/>
</dbReference>
<feature type="region of interest" description="Disordered" evidence="3">
    <location>
        <begin position="127"/>
        <end position="146"/>
    </location>
</feature>
<dbReference type="AlphaFoldDB" id="A0A218YV74"/>
<dbReference type="SMART" id="SM00369">
    <property type="entry name" value="LRR_TYP"/>
    <property type="match status" value="2"/>
</dbReference>
<gene>
    <name evidence="4" type="ORF">B2J93_6122</name>
</gene>
<dbReference type="SUPFAM" id="SSF52058">
    <property type="entry name" value="L domain-like"/>
    <property type="match status" value="1"/>
</dbReference>
<dbReference type="Gene3D" id="3.80.10.10">
    <property type="entry name" value="Ribonuclease Inhibitor"/>
    <property type="match status" value="1"/>
</dbReference>
<keyword evidence="5" id="KW-1185">Reference proteome</keyword>
<protein>
    <recommendedName>
        <fullName evidence="6">Leucine Rich Repeat domain protein</fullName>
    </recommendedName>
</protein>
<evidence type="ECO:0000256" key="1">
    <source>
        <dbReference type="ARBA" id="ARBA00022614"/>
    </source>
</evidence>
<dbReference type="PANTHER" id="PTHR48051:SF54">
    <property type="entry name" value="LEUCINE-RICH REPEAT-CONTAINING PROTEIN"/>
    <property type="match status" value="1"/>
</dbReference>
<dbReference type="Proteomes" id="UP000242519">
    <property type="component" value="Unassembled WGS sequence"/>
</dbReference>
<evidence type="ECO:0000313" key="4">
    <source>
        <dbReference type="EMBL" id="OWO98972.1"/>
    </source>
</evidence>
<keyword evidence="1" id="KW-0433">Leucine-rich repeat</keyword>
<dbReference type="OrthoDB" id="1517790at2759"/>
<keyword evidence="2" id="KW-0677">Repeat</keyword>
<evidence type="ECO:0000256" key="3">
    <source>
        <dbReference type="SAM" id="MobiDB-lite"/>
    </source>
</evidence>
<dbReference type="InterPro" id="IPR003591">
    <property type="entry name" value="Leu-rich_rpt_typical-subtyp"/>
</dbReference>
<proteinExistence type="predicted"/>
<evidence type="ECO:0008006" key="6">
    <source>
        <dbReference type="Google" id="ProtNLM"/>
    </source>
</evidence>
<dbReference type="STRING" id="503106.A0A218YV74"/>
<feature type="region of interest" description="Disordered" evidence="3">
    <location>
        <begin position="22"/>
        <end position="90"/>
    </location>
</feature>
<dbReference type="PANTHER" id="PTHR48051">
    <property type="match status" value="1"/>
</dbReference>
<dbReference type="InterPro" id="IPR050216">
    <property type="entry name" value="LRR_domain-containing"/>
</dbReference>
<comment type="caution">
    <text evidence="4">The sequence shown here is derived from an EMBL/GenBank/DDBJ whole genome shotgun (WGS) entry which is preliminary data.</text>
</comment>
<dbReference type="InterPro" id="IPR032675">
    <property type="entry name" value="LRR_dom_sf"/>
</dbReference>